<dbReference type="RefSeq" id="WP_350815084.1">
    <property type="nucleotide sequence ID" value="NZ_JBEPCV010000012.1"/>
</dbReference>
<evidence type="ECO:0000256" key="7">
    <source>
        <dbReference type="ARBA" id="ARBA00038004"/>
    </source>
</evidence>
<evidence type="ECO:0000256" key="12">
    <source>
        <dbReference type="RuleBase" id="RU361277"/>
    </source>
</evidence>
<comment type="similarity">
    <text evidence="7">Belongs to the zinc-containing alcohol dehydrogenase family. DOIA dehydrogenase subfamily.</text>
</comment>
<accession>A0ABV1VG24</accession>
<evidence type="ECO:0000313" key="16">
    <source>
        <dbReference type="Proteomes" id="UP001490330"/>
    </source>
</evidence>
<keyword evidence="2 12" id="KW-0479">Metal-binding</keyword>
<dbReference type="Proteomes" id="UP001490330">
    <property type="component" value="Unassembled WGS sequence"/>
</dbReference>
<evidence type="ECO:0000259" key="14">
    <source>
        <dbReference type="Pfam" id="PF08240"/>
    </source>
</evidence>
<sequence length="321" mass="32937">MAVRDVSTPQPGPGEIRVRTEACGLCGSDVHAWRADAGYEWVTPPLILGHEAVGRVDAVGDGVSRSVLGRRVVPVSIDGCGACSLCAGGARQICSERTVLGLSFDGAAAESFTIAETRVVEVPEALPAATLALTEPLSVAARAVQHLGTNVGEPLDVVVSGPGPIGLMAALLLRRAGHRVVLTGAARDEHSRLPQARALGVRTAVAGADPLPFPPSGWVEASGSPAAVRAAVAAVVPGSTVSVVGLFAVQDVIDFNMVTRKEIRLQGSYGSTVDDYRTAIRALAAEPALWAALVTELPLESGPDALRQAAAGEAMKTVLTV</sequence>
<dbReference type="Gene3D" id="3.40.50.720">
    <property type="entry name" value="NAD(P)-binding Rossmann-like Domain"/>
    <property type="match status" value="1"/>
</dbReference>
<comment type="catalytic activity">
    <reaction evidence="11">
        <text>2-deoxy-scyllo-inosamine + NADP(+) = 3-amino-2,3-dideoxy-scyllo-inosose + NADPH + H(+)</text>
        <dbReference type="Rhea" id="RHEA:33879"/>
        <dbReference type="ChEBI" id="CHEBI:15378"/>
        <dbReference type="ChEBI" id="CHEBI:57783"/>
        <dbReference type="ChEBI" id="CHEBI:58349"/>
        <dbReference type="ChEBI" id="CHEBI:65002"/>
        <dbReference type="ChEBI" id="CHEBI:65003"/>
        <dbReference type="EC" id="1.1.1.329"/>
    </reaction>
</comment>
<dbReference type="Gene3D" id="3.90.180.10">
    <property type="entry name" value="Medium-chain alcohol dehydrogenases, catalytic domain"/>
    <property type="match status" value="1"/>
</dbReference>
<evidence type="ECO:0000256" key="6">
    <source>
        <dbReference type="ARBA" id="ARBA00037908"/>
    </source>
</evidence>
<dbReference type="InterPro" id="IPR013154">
    <property type="entry name" value="ADH-like_N"/>
</dbReference>
<dbReference type="SUPFAM" id="SSF50129">
    <property type="entry name" value="GroES-like"/>
    <property type="match status" value="1"/>
</dbReference>
<organism evidence="15 16">
    <name type="scientific">Streptomyces flaveolus</name>
    <dbReference type="NCBI Taxonomy" id="67297"/>
    <lineage>
        <taxon>Bacteria</taxon>
        <taxon>Bacillati</taxon>
        <taxon>Actinomycetota</taxon>
        <taxon>Actinomycetes</taxon>
        <taxon>Kitasatosporales</taxon>
        <taxon>Streptomycetaceae</taxon>
        <taxon>Streptomyces</taxon>
    </lineage>
</organism>
<evidence type="ECO:0000259" key="13">
    <source>
        <dbReference type="Pfam" id="PF00107"/>
    </source>
</evidence>
<evidence type="ECO:0000256" key="1">
    <source>
        <dbReference type="ARBA" id="ARBA00001947"/>
    </source>
</evidence>
<dbReference type="PANTHER" id="PTHR43401">
    <property type="entry name" value="L-THREONINE 3-DEHYDROGENASE"/>
    <property type="match status" value="1"/>
</dbReference>
<dbReference type="Pfam" id="PF08240">
    <property type="entry name" value="ADH_N"/>
    <property type="match status" value="1"/>
</dbReference>
<evidence type="ECO:0000256" key="4">
    <source>
        <dbReference type="ARBA" id="ARBA00023002"/>
    </source>
</evidence>
<evidence type="ECO:0000256" key="5">
    <source>
        <dbReference type="ARBA" id="ARBA00037678"/>
    </source>
</evidence>
<evidence type="ECO:0000256" key="3">
    <source>
        <dbReference type="ARBA" id="ARBA00022833"/>
    </source>
</evidence>
<dbReference type="InterPro" id="IPR036291">
    <property type="entry name" value="NAD(P)-bd_dom_sf"/>
</dbReference>
<dbReference type="PANTHER" id="PTHR43401:SF2">
    <property type="entry name" value="L-THREONINE 3-DEHYDROGENASE"/>
    <property type="match status" value="1"/>
</dbReference>
<dbReference type="EMBL" id="JBEPCV010000012">
    <property type="protein sequence ID" value="MER6904996.1"/>
    <property type="molecule type" value="Genomic_DNA"/>
</dbReference>
<evidence type="ECO:0000256" key="2">
    <source>
        <dbReference type="ARBA" id="ARBA00022723"/>
    </source>
</evidence>
<protein>
    <recommendedName>
        <fullName evidence="9">2-deoxy-scyllo-inosamine dehydrogenase</fullName>
        <ecNumber evidence="8">1.1.1.329</ecNumber>
    </recommendedName>
</protein>
<evidence type="ECO:0000256" key="11">
    <source>
        <dbReference type="ARBA" id="ARBA00049085"/>
    </source>
</evidence>
<evidence type="ECO:0000256" key="8">
    <source>
        <dbReference type="ARBA" id="ARBA00039102"/>
    </source>
</evidence>
<name>A0ABV1VG24_9ACTN</name>
<comment type="pathway">
    <text evidence="6">Metabolic intermediate biosynthesis; 2-deoxystreptamine biosynthesis; 2-deoxystreptamine from D-glucose 6-phosphate: step 3/4.</text>
</comment>
<evidence type="ECO:0000256" key="9">
    <source>
        <dbReference type="ARBA" id="ARBA00039387"/>
    </source>
</evidence>
<comment type="caution">
    <text evidence="15">The sequence shown here is derived from an EMBL/GenBank/DDBJ whole genome shotgun (WGS) entry which is preliminary data.</text>
</comment>
<feature type="domain" description="Alcohol dehydrogenase-like C-terminal" evidence="13">
    <location>
        <begin position="164"/>
        <end position="284"/>
    </location>
</feature>
<comment type="function">
    <text evidence="5">Catalyzes the oxidation of 2-deoxy-scyllo-inosamine (DOIA) with NAD(+) or NADP(+), forming 3-amino-2,3-dideoxy-scyllo-inosose (amino-DOI).</text>
</comment>
<reference evidence="15 16" key="1">
    <citation type="submission" date="2024-06" db="EMBL/GenBank/DDBJ databases">
        <title>The Natural Products Discovery Center: Release of the First 8490 Sequenced Strains for Exploring Actinobacteria Biosynthetic Diversity.</title>
        <authorList>
            <person name="Kalkreuter E."/>
            <person name="Kautsar S.A."/>
            <person name="Yang D."/>
            <person name="Bader C.D."/>
            <person name="Teijaro C.N."/>
            <person name="Fluegel L."/>
            <person name="Davis C.M."/>
            <person name="Simpson J.R."/>
            <person name="Lauterbach L."/>
            <person name="Steele A.D."/>
            <person name="Gui C."/>
            <person name="Meng S."/>
            <person name="Li G."/>
            <person name="Viehrig K."/>
            <person name="Ye F."/>
            <person name="Su P."/>
            <person name="Kiefer A.F."/>
            <person name="Nichols A."/>
            <person name="Cepeda A.J."/>
            <person name="Yan W."/>
            <person name="Fan B."/>
            <person name="Jiang Y."/>
            <person name="Adhikari A."/>
            <person name="Zheng C.-J."/>
            <person name="Schuster L."/>
            <person name="Cowan T.M."/>
            <person name="Smanski M.J."/>
            <person name="Chevrette M.G."/>
            <person name="De Carvalho L.P.S."/>
            <person name="Shen B."/>
        </authorList>
    </citation>
    <scope>NUCLEOTIDE SEQUENCE [LARGE SCALE GENOMIC DNA]</scope>
    <source>
        <strain evidence="15 16">NPDC000632</strain>
    </source>
</reference>
<comment type="catalytic activity">
    <reaction evidence="10">
        <text>2-deoxy-scyllo-inosamine + NAD(+) = 3-amino-2,3-dideoxy-scyllo-inosose + NADH + H(+)</text>
        <dbReference type="Rhea" id="RHEA:33883"/>
        <dbReference type="ChEBI" id="CHEBI:15378"/>
        <dbReference type="ChEBI" id="CHEBI:57540"/>
        <dbReference type="ChEBI" id="CHEBI:57945"/>
        <dbReference type="ChEBI" id="CHEBI:65002"/>
        <dbReference type="ChEBI" id="CHEBI:65003"/>
        <dbReference type="EC" id="1.1.1.329"/>
    </reaction>
</comment>
<proteinExistence type="inferred from homology"/>
<evidence type="ECO:0000313" key="15">
    <source>
        <dbReference type="EMBL" id="MER6904996.1"/>
    </source>
</evidence>
<comment type="cofactor">
    <cofactor evidence="1 12">
        <name>Zn(2+)</name>
        <dbReference type="ChEBI" id="CHEBI:29105"/>
    </cofactor>
</comment>
<dbReference type="InterPro" id="IPR011032">
    <property type="entry name" value="GroES-like_sf"/>
</dbReference>
<dbReference type="Pfam" id="PF00107">
    <property type="entry name" value="ADH_zinc_N"/>
    <property type="match status" value="1"/>
</dbReference>
<dbReference type="InterPro" id="IPR013149">
    <property type="entry name" value="ADH-like_C"/>
</dbReference>
<keyword evidence="16" id="KW-1185">Reference proteome</keyword>
<evidence type="ECO:0000256" key="10">
    <source>
        <dbReference type="ARBA" id="ARBA00048685"/>
    </source>
</evidence>
<dbReference type="SUPFAM" id="SSF51735">
    <property type="entry name" value="NAD(P)-binding Rossmann-fold domains"/>
    <property type="match status" value="1"/>
</dbReference>
<dbReference type="InterPro" id="IPR002328">
    <property type="entry name" value="ADH_Zn_CS"/>
</dbReference>
<dbReference type="EC" id="1.1.1.329" evidence="8"/>
<dbReference type="InterPro" id="IPR050129">
    <property type="entry name" value="Zn_alcohol_dh"/>
</dbReference>
<dbReference type="PROSITE" id="PS00059">
    <property type="entry name" value="ADH_ZINC"/>
    <property type="match status" value="1"/>
</dbReference>
<gene>
    <name evidence="15" type="ORF">ABT322_14655</name>
</gene>
<keyword evidence="4" id="KW-0560">Oxidoreductase</keyword>
<keyword evidence="3 12" id="KW-0862">Zinc</keyword>
<feature type="domain" description="Alcohol dehydrogenase-like N-terminal" evidence="14">
    <location>
        <begin position="12"/>
        <end position="124"/>
    </location>
</feature>